<sequence>MIEKIKLLFNENKYVQIDKNIGNEICFTKEEREYLFVKDYSQEDFKSFFSCDKTKSLIDYFDKLKIEYSNAEKNSSLIIFVKLDNLETEYDLIENQILAIEEDEYFFRKYVIAYKEDMIEKLPNENIRNFINEVVTNGNIDNFRVEKFQNKLYFLALQLFVKLPFLKYVPKYNNFKSIQSILDNKLDDSLKEVNQLFDDLDLMNDEEEKLFLSQDTKDDDLFKVYQGILK</sequence>
<dbReference type="Proteomes" id="UP000252669">
    <property type="component" value="Unassembled WGS sequence"/>
</dbReference>
<protein>
    <submittedName>
        <fullName evidence="1">Uncharacterized protein</fullName>
    </submittedName>
</protein>
<dbReference type="Pfam" id="PF20289">
    <property type="entry name" value="MComp1"/>
    <property type="match status" value="1"/>
</dbReference>
<evidence type="ECO:0000313" key="1">
    <source>
        <dbReference type="EMBL" id="RBQ28758.1"/>
    </source>
</evidence>
<organism evidence="1 2">
    <name type="scientific">Aliarcobacter vitoriensis</name>
    <dbReference type="NCBI Taxonomy" id="2011099"/>
    <lineage>
        <taxon>Bacteria</taxon>
        <taxon>Pseudomonadati</taxon>
        <taxon>Campylobacterota</taxon>
        <taxon>Epsilonproteobacteria</taxon>
        <taxon>Campylobacterales</taxon>
        <taxon>Arcobacteraceae</taxon>
        <taxon>Aliarcobacter</taxon>
    </lineage>
</organism>
<evidence type="ECO:0000313" key="2">
    <source>
        <dbReference type="Proteomes" id="UP000252669"/>
    </source>
</evidence>
<dbReference type="EMBL" id="PDKB01000012">
    <property type="protein sequence ID" value="RBQ28758.1"/>
    <property type="molecule type" value="Genomic_DNA"/>
</dbReference>
<dbReference type="RefSeq" id="WP_113894684.1">
    <property type="nucleotide sequence ID" value="NZ_JANJGA010000012.1"/>
</dbReference>
<accession>A0A366MR27</accession>
<keyword evidence="2" id="KW-1185">Reference proteome</keyword>
<reference evidence="1 2" key="1">
    <citation type="submission" date="2017-10" db="EMBL/GenBank/DDBJ databases">
        <title>Genomics of the genus Arcobacter.</title>
        <authorList>
            <person name="Perez-Cataluna A."/>
            <person name="Figueras M.J."/>
        </authorList>
    </citation>
    <scope>NUCLEOTIDE SEQUENCE [LARGE SCALE GENOMIC DNA]</scope>
    <source>
        <strain evidence="1 2">CECT 9230</strain>
    </source>
</reference>
<proteinExistence type="predicted"/>
<dbReference type="InterPro" id="IPR046905">
    <property type="entry name" value="ABC-3C_MC1"/>
</dbReference>
<dbReference type="OrthoDB" id="1358409at2"/>
<comment type="caution">
    <text evidence="1">The sequence shown here is derived from an EMBL/GenBank/DDBJ whole genome shotgun (WGS) entry which is preliminary data.</text>
</comment>
<name>A0A366MR27_9BACT</name>
<gene>
    <name evidence="1" type="ORF">CRU91_07895</name>
</gene>
<dbReference type="AlphaFoldDB" id="A0A366MR27"/>